<reference evidence="1" key="1">
    <citation type="submission" date="2020-04" db="EMBL/GenBank/DDBJ databases">
        <authorList>
            <person name="Alioto T."/>
            <person name="Alioto T."/>
            <person name="Gomez Garrido J."/>
        </authorList>
    </citation>
    <scope>NUCLEOTIDE SEQUENCE</scope>
    <source>
        <strain evidence="1">A484AB</strain>
    </source>
</reference>
<protein>
    <submittedName>
        <fullName evidence="1">Uncharacterized protein</fullName>
    </submittedName>
</protein>
<dbReference type="EMBL" id="CACRXK020012781">
    <property type="protein sequence ID" value="CAB4023989.1"/>
    <property type="molecule type" value="Genomic_DNA"/>
</dbReference>
<evidence type="ECO:0000313" key="2">
    <source>
        <dbReference type="Proteomes" id="UP001152795"/>
    </source>
</evidence>
<evidence type="ECO:0000313" key="1">
    <source>
        <dbReference type="EMBL" id="CAB4023989.1"/>
    </source>
</evidence>
<sequence>MFGKFKGAQKCLQTLIGRSVPHISCQGHRSNTFIEHCSKTTLFTQMYDLLEAFYIFFSKSCKRDDVLRKELKKKENALKLRNLSKTRWVYIMKITKMLTIQMQKEELNILDALMAIEETVASLETIRRNELEVNNQVKASVEFAKSFDQDPEEDFRRKRVRRMSRGQDDNPDTAASIEIFSHY</sequence>
<comment type="caution">
    <text evidence="1">The sequence shown here is derived from an EMBL/GenBank/DDBJ whole genome shotgun (WGS) entry which is preliminary data.</text>
</comment>
<dbReference type="AlphaFoldDB" id="A0A6S7KUE0"/>
<keyword evidence="2" id="KW-1185">Reference proteome</keyword>
<organism evidence="1 2">
    <name type="scientific">Paramuricea clavata</name>
    <name type="common">Red gorgonian</name>
    <name type="synonym">Violescent sea-whip</name>
    <dbReference type="NCBI Taxonomy" id="317549"/>
    <lineage>
        <taxon>Eukaryota</taxon>
        <taxon>Metazoa</taxon>
        <taxon>Cnidaria</taxon>
        <taxon>Anthozoa</taxon>
        <taxon>Octocorallia</taxon>
        <taxon>Malacalcyonacea</taxon>
        <taxon>Plexauridae</taxon>
        <taxon>Paramuricea</taxon>
    </lineage>
</organism>
<proteinExistence type="predicted"/>
<dbReference type="OrthoDB" id="1750591at2759"/>
<dbReference type="Proteomes" id="UP001152795">
    <property type="component" value="Unassembled WGS sequence"/>
</dbReference>
<accession>A0A6S7KUE0</accession>
<name>A0A6S7KUE0_PARCT</name>
<gene>
    <name evidence="1" type="ORF">PACLA_8A043554</name>
</gene>